<evidence type="ECO:0000256" key="5">
    <source>
        <dbReference type="ARBA" id="ARBA00022679"/>
    </source>
</evidence>
<keyword evidence="8 9" id="KW-0862">Zinc</keyword>
<name>A0A9P6WLX6_9ASCO</name>
<keyword evidence="7" id="KW-0677">Repeat</keyword>
<gene>
    <name evidence="11" type="primary">RAM1</name>
    <name evidence="11" type="ORF">C6P40_005049</name>
</gene>
<comment type="caution">
    <text evidence="11">The sequence shown here is derived from an EMBL/GenBank/DDBJ whole genome shotgun (WGS) entry which is preliminary data.</text>
</comment>
<evidence type="ECO:0000256" key="2">
    <source>
        <dbReference type="ARBA" id="ARBA00012702"/>
    </source>
</evidence>
<comment type="subunit">
    <text evidence="9">Heterodimer of an alpha and a beta subunit.</text>
</comment>
<feature type="domain" description="Prenyltransferase alpha-alpha toroid" evidence="10">
    <location>
        <begin position="77"/>
        <end position="403"/>
    </location>
</feature>
<dbReference type="EC" id="2.5.1.58" evidence="2 9"/>
<dbReference type="CDD" id="cd02893">
    <property type="entry name" value="FTase"/>
    <property type="match status" value="1"/>
</dbReference>
<protein>
    <recommendedName>
        <fullName evidence="3 9">Protein farnesyltransferase subunit beta</fullName>
        <shortName evidence="9">FTase-beta</shortName>
        <ecNumber evidence="2 9">2.5.1.58</ecNumber>
    </recommendedName>
</protein>
<dbReference type="Proteomes" id="UP000697127">
    <property type="component" value="Unassembled WGS sequence"/>
</dbReference>
<dbReference type="SUPFAM" id="SSF48239">
    <property type="entry name" value="Terpenoid cyclases/Protein prenyltransferases"/>
    <property type="match status" value="1"/>
</dbReference>
<evidence type="ECO:0000313" key="11">
    <source>
        <dbReference type="EMBL" id="KAG0689440.1"/>
    </source>
</evidence>
<dbReference type="Gene3D" id="1.50.10.20">
    <property type="match status" value="1"/>
</dbReference>
<keyword evidence="6 9" id="KW-0479">Metal-binding</keyword>
<dbReference type="InterPro" id="IPR001330">
    <property type="entry name" value="Prenyltrans"/>
</dbReference>
<evidence type="ECO:0000256" key="3">
    <source>
        <dbReference type="ARBA" id="ARBA00015798"/>
    </source>
</evidence>
<dbReference type="GO" id="GO:0097354">
    <property type="term" value="P:prenylation"/>
    <property type="evidence" value="ECO:0007669"/>
    <property type="project" value="UniProtKB-UniRule"/>
</dbReference>
<dbReference type="GO" id="GO:0008270">
    <property type="term" value="F:zinc ion binding"/>
    <property type="evidence" value="ECO:0007669"/>
    <property type="project" value="UniProtKB-UniRule"/>
</dbReference>
<evidence type="ECO:0000313" key="12">
    <source>
        <dbReference type="Proteomes" id="UP000697127"/>
    </source>
</evidence>
<reference evidence="11" key="1">
    <citation type="submission" date="2020-11" db="EMBL/GenBank/DDBJ databases">
        <title>Kefir isolates.</title>
        <authorList>
            <person name="Marcisauskas S."/>
            <person name="Kim Y."/>
            <person name="Blasche S."/>
        </authorList>
    </citation>
    <scope>NUCLEOTIDE SEQUENCE</scope>
    <source>
        <strain evidence="11">Olga-1</strain>
    </source>
</reference>
<evidence type="ECO:0000256" key="9">
    <source>
        <dbReference type="RuleBase" id="RU365056"/>
    </source>
</evidence>
<dbReference type="PANTHER" id="PTHR11774:SF6">
    <property type="entry name" value="PROTEIN FARNESYLTRANSFERASE SUBUNIT BETA"/>
    <property type="match status" value="1"/>
</dbReference>
<comment type="function">
    <text evidence="9">Catalyzes the transfer of a farnesyl moiety from farnesyl diphosphate to a cysteine at the fourth position from the C-terminus of several proteins. The beta subunit is responsible for peptide-binding.</text>
</comment>
<evidence type="ECO:0000256" key="8">
    <source>
        <dbReference type="ARBA" id="ARBA00022833"/>
    </source>
</evidence>
<dbReference type="InterPro" id="IPR026872">
    <property type="entry name" value="FTB"/>
</dbReference>
<dbReference type="GO" id="GO:0004660">
    <property type="term" value="F:protein farnesyltransferase activity"/>
    <property type="evidence" value="ECO:0007669"/>
    <property type="project" value="UniProtKB-UniRule"/>
</dbReference>
<comment type="catalytic activity">
    <reaction evidence="9">
        <text>L-cysteinyl-[protein] + (2E,6E)-farnesyl diphosphate = S-(2E,6E)-farnesyl-L-cysteinyl-[protein] + diphosphate</text>
        <dbReference type="Rhea" id="RHEA:13345"/>
        <dbReference type="Rhea" id="RHEA-COMP:10131"/>
        <dbReference type="Rhea" id="RHEA-COMP:11535"/>
        <dbReference type="ChEBI" id="CHEBI:29950"/>
        <dbReference type="ChEBI" id="CHEBI:33019"/>
        <dbReference type="ChEBI" id="CHEBI:86019"/>
        <dbReference type="ChEBI" id="CHEBI:175763"/>
    </reaction>
</comment>
<evidence type="ECO:0000256" key="7">
    <source>
        <dbReference type="ARBA" id="ARBA00022737"/>
    </source>
</evidence>
<dbReference type="Pfam" id="PF00432">
    <property type="entry name" value="Prenyltrans"/>
    <property type="match status" value="1"/>
</dbReference>
<dbReference type="InterPro" id="IPR045089">
    <property type="entry name" value="PGGT1B-like"/>
</dbReference>
<keyword evidence="4 9" id="KW-0637">Prenyltransferase</keyword>
<organism evidence="11 12">
    <name type="scientific">Pichia californica</name>
    <dbReference type="NCBI Taxonomy" id="460514"/>
    <lineage>
        <taxon>Eukaryota</taxon>
        <taxon>Fungi</taxon>
        <taxon>Dikarya</taxon>
        <taxon>Ascomycota</taxon>
        <taxon>Saccharomycotina</taxon>
        <taxon>Pichiomycetes</taxon>
        <taxon>Pichiales</taxon>
        <taxon>Pichiaceae</taxon>
        <taxon>Pichia</taxon>
    </lineage>
</organism>
<evidence type="ECO:0000256" key="6">
    <source>
        <dbReference type="ARBA" id="ARBA00022723"/>
    </source>
</evidence>
<comment type="similarity">
    <text evidence="1 9">Belongs to the protein prenyltransferase subunit beta family.</text>
</comment>
<dbReference type="EMBL" id="PUHW01000080">
    <property type="protein sequence ID" value="KAG0689440.1"/>
    <property type="molecule type" value="Genomic_DNA"/>
</dbReference>
<keyword evidence="5 9" id="KW-0808">Transferase</keyword>
<proteinExistence type="inferred from homology"/>
<keyword evidence="12" id="KW-1185">Reference proteome</keyword>
<dbReference type="PANTHER" id="PTHR11774">
    <property type="entry name" value="GERANYLGERANYL TRANSFERASE TYPE BETA SUBUNIT"/>
    <property type="match status" value="1"/>
</dbReference>
<dbReference type="AlphaFoldDB" id="A0A9P6WLX6"/>
<sequence>MGETSTEKVTSKQIHIPDYDTLVKMLTISYDSFSNKDDFTLGEKLTSTIEKKIETEIDIQEIYETILNKGSDNFPILQRNKHLMYVHGFLSNPLHPPFAKLDASQSWICYWLMNSAILLNSKLTNIEILNSSEKLLSFYNEINNEIGGFGGGNGLFKFQNPHLAASYASIMALALTGNEETWSKIDRNSIKNWLLKMKNSNGSFLMLNNGESDTRAVYCALCISSILNIIDDELKLNVIDWLIKCQTYEGGFSGEPGDEAHGGYTFCALASLFILMKPEEIVKSNLNLDSLIKWTVDRQYSLEGGFSGRSNKLVDGCYSHWIGGTVALLEILINYKLNLNQEKEYQPLIDRERLQNYILCCCQDKFGLRDKPGCKSDFYHTNYVLCGLSMCQHFQFYDQELADSKGNSAFAYVPVEISRTDVVDVKEANRVHALDAIFGLPYSYAVKMFDYFNSVT</sequence>
<dbReference type="OrthoDB" id="10261146at2759"/>
<dbReference type="GO" id="GO:0005965">
    <property type="term" value="C:protein farnesyltransferase complex"/>
    <property type="evidence" value="ECO:0007669"/>
    <property type="project" value="UniProtKB-UniRule"/>
</dbReference>
<evidence type="ECO:0000259" key="10">
    <source>
        <dbReference type="Pfam" id="PF00432"/>
    </source>
</evidence>
<comment type="cofactor">
    <cofactor evidence="9">
        <name>Zn(2+)</name>
        <dbReference type="ChEBI" id="CHEBI:29105"/>
    </cofactor>
    <text evidence="9">Binds 1 zinc ion per subunit.</text>
</comment>
<accession>A0A9P6WLX6</accession>
<evidence type="ECO:0000256" key="4">
    <source>
        <dbReference type="ARBA" id="ARBA00022602"/>
    </source>
</evidence>
<evidence type="ECO:0000256" key="1">
    <source>
        <dbReference type="ARBA" id="ARBA00010497"/>
    </source>
</evidence>
<dbReference type="InterPro" id="IPR008930">
    <property type="entry name" value="Terpenoid_cyclase/PrenylTrfase"/>
</dbReference>